<dbReference type="AlphaFoldDB" id="A0A8J7QCP5"/>
<dbReference type="RefSeq" id="WP_207856511.1">
    <property type="nucleotide sequence ID" value="NZ_JAFREP010000002.1"/>
</dbReference>
<protein>
    <submittedName>
        <fullName evidence="3">Uncharacterized protein</fullName>
    </submittedName>
</protein>
<organism evidence="3 4">
    <name type="scientific">Acanthopleuribacter pedis</name>
    <dbReference type="NCBI Taxonomy" id="442870"/>
    <lineage>
        <taxon>Bacteria</taxon>
        <taxon>Pseudomonadati</taxon>
        <taxon>Acidobacteriota</taxon>
        <taxon>Holophagae</taxon>
        <taxon>Acanthopleuribacterales</taxon>
        <taxon>Acanthopleuribacteraceae</taxon>
        <taxon>Acanthopleuribacter</taxon>
    </lineage>
</organism>
<evidence type="ECO:0000256" key="1">
    <source>
        <dbReference type="SAM" id="SignalP"/>
    </source>
</evidence>
<dbReference type="EMBL" id="JAFREP010000006">
    <property type="protein sequence ID" value="MBO1318581.1"/>
    <property type="molecule type" value="Genomic_DNA"/>
</dbReference>
<name>A0A8J7QCP5_9BACT</name>
<gene>
    <name evidence="2" type="ORF">J3U88_02295</name>
    <name evidence="3" type="ORF">J3U88_08935</name>
</gene>
<accession>A0A8J7QCP5</accession>
<dbReference type="EMBL" id="JAFREP010000002">
    <property type="protein sequence ID" value="MBO1317274.1"/>
    <property type="molecule type" value="Genomic_DNA"/>
</dbReference>
<evidence type="ECO:0000313" key="2">
    <source>
        <dbReference type="EMBL" id="MBO1317274.1"/>
    </source>
</evidence>
<keyword evidence="4" id="KW-1185">Reference proteome</keyword>
<sequence length="195" mass="20019">MKIKTTIMLAALVGGLLFAGDPPAAEQNGTIHVEGVWTIQIMNPDGSEASTRTFHNALVGASVLTALLNAEAVIGGSYLVLDDNAGNGPCSGSCEIGSSSLNAGLTYDSTNLVRSITGQNFETLVLSGSVTATSTHTVSSVVSWFCLCNGTTNNTTQCAASPDSCSVLTRKTLASPINVTTGQIIQVTLEITFSS</sequence>
<dbReference type="Proteomes" id="UP000664417">
    <property type="component" value="Unassembled WGS sequence"/>
</dbReference>
<comment type="caution">
    <text evidence="3">The sequence shown here is derived from an EMBL/GenBank/DDBJ whole genome shotgun (WGS) entry which is preliminary data.</text>
</comment>
<feature type="signal peptide" evidence="1">
    <location>
        <begin position="1"/>
        <end position="19"/>
    </location>
</feature>
<reference evidence="3" key="1">
    <citation type="submission" date="2021-03" db="EMBL/GenBank/DDBJ databases">
        <authorList>
            <person name="Wang G."/>
        </authorList>
    </citation>
    <scope>NUCLEOTIDE SEQUENCE</scope>
    <source>
        <strain evidence="3">KCTC 12899</strain>
    </source>
</reference>
<feature type="chain" id="PRO_5036433801" evidence="1">
    <location>
        <begin position="20"/>
        <end position="195"/>
    </location>
</feature>
<evidence type="ECO:0000313" key="3">
    <source>
        <dbReference type="EMBL" id="MBO1318581.1"/>
    </source>
</evidence>
<keyword evidence="1" id="KW-0732">Signal</keyword>
<evidence type="ECO:0000313" key="4">
    <source>
        <dbReference type="Proteomes" id="UP000664417"/>
    </source>
</evidence>
<proteinExistence type="predicted"/>